<name>A0A0D2ED32_9EURO</name>
<evidence type="ECO:0000256" key="3">
    <source>
        <dbReference type="ARBA" id="ARBA00022630"/>
    </source>
</evidence>
<evidence type="ECO:0000256" key="2">
    <source>
        <dbReference type="ARBA" id="ARBA00010989"/>
    </source>
</evidence>
<gene>
    <name evidence="7" type="ORF">PV05_08886</name>
</gene>
<accession>A0A0D2ED32</accession>
<dbReference type="PANTHER" id="PTHR10961">
    <property type="entry name" value="PEROXISOMAL SARCOSINE OXIDASE"/>
    <property type="match status" value="1"/>
</dbReference>
<dbReference type="AlphaFoldDB" id="A0A0D2ED32"/>
<evidence type="ECO:0000256" key="4">
    <source>
        <dbReference type="ARBA" id="ARBA00022827"/>
    </source>
</evidence>
<dbReference type="EMBL" id="KN847321">
    <property type="protein sequence ID" value="KIW53298.1"/>
    <property type="molecule type" value="Genomic_DNA"/>
</dbReference>
<dbReference type="InterPro" id="IPR006076">
    <property type="entry name" value="FAD-dep_OxRdtase"/>
</dbReference>
<dbReference type="Pfam" id="PF01266">
    <property type="entry name" value="DAO"/>
    <property type="match status" value="1"/>
</dbReference>
<dbReference type="GO" id="GO:0050660">
    <property type="term" value="F:flavin adenine dinucleotide binding"/>
    <property type="evidence" value="ECO:0007669"/>
    <property type="project" value="InterPro"/>
</dbReference>
<protein>
    <recommendedName>
        <fullName evidence="6">FAD dependent oxidoreductase domain-containing protein</fullName>
    </recommendedName>
</protein>
<reference evidence="7 8" key="1">
    <citation type="submission" date="2015-01" db="EMBL/GenBank/DDBJ databases">
        <title>The Genome Sequence of Exophiala xenobiotica CBS118157.</title>
        <authorList>
            <consortium name="The Broad Institute Genomics Platform"/>
            <person name="Cuomo C."/>
            <person name="de Hoog S."/>
            <person name="Gorbushina A."/>
            <person name="Stielow B."/>
            <person name="Teixiera M."/>
            <person name="Abouelleil A."/>
            <person name="Chapman S.B."/>
            <person name="Priest M."/>
            <person name="Young S.K."/>
            <person name="Wortman J."/>
            <person name="Nusbaum C."/>
            <person name="Birren B."/>
        </authorList>
    </citation>
    <scope>NUCLEOTIDE SEQUENCE [LARGE SCALE GENOMIC DNA]</scope>
    <source>
        <strain evidence="7 8">CBS 118157</strain>
    </source>
</reference>
<dbReference type="STRING" id="348802.A0A0D2ED32"/>
<dbReference type="Gene3D" id="3.50.50.60">
    <property type="entry name" value="FAD/NAD(P)-binding domain"/>
    <property type="match status" value="1"/>
</dbReference>
<dbReference type="RefSeq" id="XP_013313882.1">
    <property type="nucleotide sequence ID" value="XM_013458428.1"/>
</dbReference>
<evidence type="ECO:0000256" key="5">
    <source>
        <dbReference type="ARBA" id="ARBA00023002"/>
    </source>
</evidence>
<dbReference type="GO" id="GO:0051698">
    <property type="term" value="F:saccharopine oxidase activity"/>
    <property type="evidence" value="ECO:0007669"/>
    <property type="project" value="TreeGrafter"/>
</dbReference>
<dbReference type="HOGENOM" id="CLU_007884_0_2_1"/>
<dbReference type="OrthoDB" id="2219495at2759"/>
<comment type="similarity">
    <text evidence="2">Belongs to the MSOX/MTOX family.</text>
</comment>
<keyword evidence="4" id="KW-0274">FAD</keyword>
<evidence type="ECO:0000313" key="8">
    <source>
        <dbReference type="Proteomes" id="UP000054342"/>
    </source>
</evidence>
<proteinExistence type="inferred from homology"/>
<feature type="domain" description="FAD dependent oxidoreductase" evidence="6">
    <location>
        <begin position="10"/>
        <end position="389"/>
    </location>
</feature>
<dbReference type="SUPFAM" id="SSF51905">
    <property type="entry name" value="FAD/NAD(P)-binding domain"/>
    <property type="match status" value="1"/>
</dbReference>
<evidence type="ECO:0000259" key="6">
    <source>
        <dbReference type="Pfam" id="PF01266"/>
    </source>
</evidence>
<dbReference type="PANTHER" id="PTHR10961:SF24">
    <property type="entry name" value="HYPOTHETICAL FRUCTOSYL AMINE:OXYGEN OXIDOREDUCTASE (EUROFUNG)"/>
    <property type="match status" value="1"/>
</dbReference>
<dbReference type="InterPro" id="IPR036188">
    <property type="entry name" value="FAD/NAD-bd_sf"/>
</dbReference>
<dbReference type="Proteomes" id="UP000054342">
    <property type="component" value="Unassembled WGS sequence"/>
</dbReference>
<organism evidence="7 8">
    <name type="scientific">Exophiala xenobiotica</name>
    <dbReference type="NCBI Taxonomy" id="348802"/>
    <lineage>
        <taxon>Eukaryota</taxon>
        <taxon>Fungi</taxon>
        <taxon>Dikarya</taxon>
        <taxon>Ascomycota</taxon>
        <taxon>Pezizomycotina</taxon>
        <taxon>Eurotiomycetes</taxon>
        <taxon>Chaetothyriomycetidae</taxon>
        <taxon>Chaetothyriales</taxon>
        <taxon>Herpotrichiellaceae</taxon>
        <taxon>Exophiala</taxon>
    </lineage>
</organism>
<dbReference type="Gene3D" id="3.30.9.10">
    <property type="entry name" value="D-Amino Acid Oxidase, subunit A, domain 2"/>
    <property type="match status" value="1"/>
</dbReference>
<comment type="cofactor">
    <cofactor evidence="1">
        <name>FAD</name>
        <dbReference type="ChEBI" id="CHEBI:57692"/>
    </cofactor>
</comment>
<dbReference type="GeneID" id="25330794"/>
<dbReference type="InterPro" id="IPR045170">
    <property type="entry name" value="MTOX"/>
</dbReference>
<keyword evidence="8" id="KW-1185">Reference proteome</keyword>
<dbReference type="GO" id="GO:0008115">
    <property type="term" value="F:sarcosine oxidase activity"/>
    <property type="evidence" value="ECO:0007669"/>
    <property type="project" value="TreeGrafter"/>
</dbReference>
<evidence type="ECO:0000256" key="1">
    <source>
        <dbReference type="ARBA" id="ARBA00001974"/>
    </source>
</evidence>
<sequence>MSHLTHDSSILIIGGGTWGCATALQLARRGYKSITVLDAHPIPSPISAGNDVNKIMEEGSPSPEDDDTSYVWNRLFQLATEAWRTDPVYAPFYHATGFIMAASSPEAGKHVDDYVQSCKSPLRLLNTPEDFRSAMAPGILTGTFPNWKGFVRESGAGWVFARGAMEAAYYEASRLGVRFVTGESAGKVVKLIYSSPSATSSSDVDVLGATTAGGTEHRADRTILCAGANSDRLFDFERQLRPTAWTLAHIQMSDAERAKWKDLPVLFNVERGFFMEPTTGTGELKFVDEHPGYCNFLDDPETNSERSVPFARQQIPLEAEARARQFLRETVPQIADRPFSFARICWDADTPDRVFLIDRHPRYSSLVVAVGGSGMGFMTMPAVGIQVVDALEGRMEPRMKKGFRWRPETAVERDWRDTQDRFGGDGKVMDFQKVEGWTNVQGQRQKKL</sequence>
<evidence type="ECO:0000313" key="7">
    <source>
        <dbReference type="EMBL" id="KIW53298.1"/>
    </source>
</evidence>
<keyword evidence="3" id="KW-0285">Flavoprotein</keyword>
<keyword evidence="5" id="KW-0560">Oxidoreductase</keyword>